<dbReference type="EMBL" id="CP000587">
    <property type="protein sequence ID" value="ABO97213.1"/>
    <property type="molecule type" value="Genomic_DNA"/>
</dbReference>
<dbReference type="GO" id="GO:0005634">
    <property type="term" value="C:nucleus"/>
    <property type="evidence" value="ECO:0007669"/>
    <property type="project" value="TreeGrafter"/>
</dbReference>
<dbReference type="HOGENOM" id="CLU_093520_1_2_1"/>
<feature type="region of interest" description="Disordered" evidence="1">
    <location>
        <begin position="68"/>
        <end position="90"/>
    </location>
</feature>
<evidence type="ECO:0000313" key="3">
    <source>
        <dbReference type="Proteomes" id="UP000001568"/>
    </source>
</evidence>
<dbReference type="OrthoDB" id="1106148at2759"/>
<feature type="region of interest" description="Disordered" evidence="1">
    <location>
        <begin position="1"/>
        <end position="37"/>
    </location>
</feature>
<reference evidence="2 3" key="1">
    <citation type="journal article" date="2007" name="Proc. Natl. Acad. Sci. U.S.A.">
        <title>The tiny eukaryote Ostreococcus provides genomic insights into the paradox of plankton speciation.</title>
        <authorList>
            <person name="Palenik B."/>
            <person name="Grimwood J."/>
            <person name="Aerts A."/>
            <person name="Rouze P."/>
            <person name="Salamov A."/>
            <person name="Putnam N."/>
            <person name="Dupont C."/>
            <person name="Jorgensen R."/>
            <person name="Derelle E."/>
            <person name="Rombauts S."/>
            <person name="Zhou K."/>
            <person name="Otillar R."/>
            <person name="Merchant S.S."/>
            <person name="Podell S."/>
            <person name="Gaasterland T."/>
            <person name="Napoli C."/>
            <person name="Gendler K."/>
            <person name="Manuell A."/>
            <person name="Tai V."/>
            <person name="Vallon O."/>
            <person name="Piganeau G."/>
            <person name="Jancek S."/>
            <person name="Heijde M."/>
            <person name="Jabbari K."/>
            <person name="Bowler C."/>
            <person name="Lohr M."/>
            <person name="Robbens S."/>
            <person name="Werner G."/>
            <person name="Dubchak I."/>
            <person name="Pazour G.J."/>
            <person name="Ren Q."/>
            <person name="Paulsen I."/>
            <person name="Delwiche C."/>
            <person name="Schmutz J."/>
            <person name="Rokhsar D."/>
            <person name="Van de Peer Y."/>
            <person name="Moreau H."/>
            <person name="Grigoriev I.V."/>
        </authorList>
    </citation>
    <scope>NUCLEOTIDE SEQUENCE [LARGE SCALE GENOMIC DNA]</scope>
    <source>
        <strain evidence="2 3">CCE9901</strain>
    </source>
</reference>
<dbReference type="GeneID" id="5002763"/>
<dbReference type="STRING" id="436017.A4S064"/>
<dbReference type="GO" id="GO:0005739">
    <property type="term" value="C:mitochondrion"/>
    <property type="evidence" value="ECO:0007669"/>
    <property type="project" value="TreeGrafter"/>
</dbReference>
<dbReference type="InterPro" id="IPR055304">
    <property type="entry name" value="CHCHD2/10-like"/>
</dbReference>
<dbReference type="KEGG" id="olu:OSTLU_16133"/>
<dbReference type="InterPro" id="IPR009069">
    <property type="entry name" value="Cys_alpha_HP_mot_SF"/>
</dbReference>
<dbReference type="RefSeq" id="XP_001418920.1">
    <property type="nucleotide sequence ID" value="XM_001418883.1"/>
</dbReference>
<keyword evidence="3" id="KW-1185">Reference proteome</keyword>
<dbReference type="PANTHER" id="PTHR13523:SF2">
    <property type="entry name" value="COILED-COIL-HELIX-COILED-COIL-HELIX DOMAIN CONTAINING 2, ISOFORM A-RELATED"/>
    <property type="match status" value="1"/>
</dbReference>
<dbReference type="PROSITE" id="PS51808">
    <property type="entry name" value="CHCH"/>
    <property type="match status" value="1"/>
</dbReference>
<proteinExistence type="predicted"/>
<sequence length="129" mass="13001">MGRRRSGGFGAPPPGNRGRFGGAPPPARQQQQSGGSLVGGLAGMIYQGFGWGVGSSLGRAATASLLGSSGGSGYATESVPSSEAPQQPNPCAQAAKAFGECISNSPDDLAKCQPYADLLTSCKRNELSR</sequence>
<name>A4S064_OSTLU</name>
<dbReference type="AlphaFoldDB" id="A4S064"/>
<organism evidence="2 3">
    <name type="scientific">Ostreococcus lucimarinus (strain CCE9901)</name>
    <dbReference type="NCBI Taxonomy" id="436017"/>
    <lineage>
        <taxon>Eukaryota</taxon>
        <taxon>Viridiplantae</taxon>
        <taxon>Chlorophyta</taxon>
        <taxon>Mamiellophyceae</taxon>
        <taxon>Mamiellales</taxon>
        <taxon>Bathycoccaceae</taxon>
        <taxon>Ostreococcus</taxon>
    </lineage>
</organism>
<evidence type="ECO:0000256" key="1">
    <source>
        <dbReference type="SAM" id="MobiDB-lite"/>
    </source>
</evidence>
<dbReference type="PANTHER" id="PTHR13523">
    <property type="entry name" value="COILED-COIL-HELIX-COILED-COIL-HELIX DOMAIN CONTAINING 2/NUR77"/>
    <property type="match status" value="1"/>
</dbReference>
<dbReference type="OMA" id="KDACATH"/>
<protein>
    <recommendedName>
        <fullName evidence="4">CHCH domain-containing protein</fullName>
    </recommendedName>
</protein>
<dbReference type="Proteomes" id="UP000001568">
    <property type="component" value="Chromosome 7"/>
</dbReference>
<dbReference type="SUPFAM" id="SSF47072">
    <property type="entry name" value="Cysteine alpha-hairpin motif"/>
    <property type="match status" value="1"/>
</dbReference>
<dbReference type="GO" id="GO:0007005">
    <property type="term" value="P:mitochondrion organization"/>
    <property type="evidence" value="ECO:0007669"/>
    <property type="project" value="InterPro"/>
</dbReference>
<accession>A4S064</accession>
<dbReference type="eggNOG" id="KOG4090">
    <property type="taxonomic scope" value="Eukaryota"/>
</dbReference>
<gene>
    <name evidence="2" type="ORF">OSTLU_16133</name>
</gene>
<dbReference type="Gramene" id="ABO97213">
    <property type="protein sequence ID" value="ABO97213"/>
    <property type="gene ID" value="OSTLU_16133"/>
</dbReference>
<evidence type="ECO:0000313" key="2">
    <source>
        <dbReference type="EMBL" id="ABO97213.1"/>
    </source>
</evidence>
<evidence type="ECO:0008006" key="4">
    <source>
        <dbReference type="Google" id="ProtNLM"/>
    </source>
</evidence>